<feature type="non-terminal residue" evidence="2">
    <location>
        <position position="150"/>
    </location>
</feature>
<accession>A0A0B6YW79</accession>
<feature type="domain" description="GST C-terminal" evidence="1">
    <location>
        <begin position="72"/>
        <end position="150"/>
    </location>
</feature>
<dbReference type="GO" id="GO:0005737">
    <property type="term" value="C:cytoplasm"/>
    <property type="evidence" value="ECO:0007669"/>
    <property type="project" value="TreeGrafter"/>
</dbReference>
<dbReference type="EMBL" id="HACG01012885">
    <property type="protein sequence ID" value="CEK59750.1"/>
    <property type="molecule type" value="Transcribed_RNA"/>
</dbReference>
<organism evidence="2">
    <name type="scientific">Arion vulgaris</name>
    <dbReference type="NCBI Taxonomy" id="1028688"/>
    <lineage>
        <taxon>Eukaryota</taxon>
        <taxon>Metazoa</taxon>
        <taxon>Spiralia</taxon>
        <taxon>Lophotrochozoa</taxon>
        <taxon>Mollusca</taxon>
        <taxon>Gastropoda</taxon>
        <taxon>Heterobranchia</taxon>
        <taxon>Euthyneura</taxon>
        <taxon>Panpulmonata</taxon>
        <taxon>Eupulmonata</taxon>
        <taxon>Stylommatophora</taxon>
        <taxon>Helicina</taxon>
        <taxon>Arionoidea</taxon>
        <taxon>Arionidae</taxon>
        <taxon>Arion</taxon>
    </lineage>
</organism>
<dbReference type="Gene3D" id="1.20.1050.10">
    <property type="match status" value="1"/>
</dbReference>
<reference evidence="2" key="1">
    <citation type="submission" date="2014-12" db="EMBL/GenBank/DDBJ databases">
        <title>Insight into the proteome of Arion vulgaris.</title>
        <authorList>
            <person name="Aradska J."/>
            <person name="Bulat T."/>
            <person name="Smidak R."/>
            <person name="Sarate P."/>
            <person name="Gangsoo J."/>
            <person name="Sialana F."/>
            <person name="Bilban M."/>
            <person name="Lubec G."/>
        </authorList>
    </citation>
    <scope>NUCLEOTIDE SEQUENCE</scope>
    <source>
        <tissue evidence="2">Skin</tissue>
    </source>
</reference>
<dbReference type="PANTHER" id="PTHR43986:SF1">
    <property type="entry name" value="ELONGATION FACTOR 1-GAMMA"/>
    <property type="match status" value="1"/>
</dbReference>
<evidence type="ECO:0000259" key="1">
    <source>
        <dbReference type="PROSITE" id="PS50405"/>
    </source>
</evidence>
<evidence type="ECO:0000313" key="2">
    <source>
        <dbReference type="EMBL" id="CEK59750.1"/>
    </source>
</evidence>
<dbReference type="Gene3D" id="3.40.30.10">
    <property type="entry name" value="Glutaredoxin"/>
    <property type="match status" value="1"/>
</dbReference>
<dbReference type="GO" id="GO:0005634">
    <property type="term" value="C:nucleus"/>
    <property type="evidence" value="ECO:0007669"/>
    <property type="project" value="TreeGrafter"/>
</dbReference>
<dbReference type="InterPro" id="IPR010987">
    <property type="entry name" value="Glutathione-S-Trfase_C-like"/>
</dbReference>
<proteinExistence type="predicted"/>
<dbReference type="PROSITE" id="PS50405">
    <property type="entry name" value="GST_CTER"/>
    <property type="match status" value="1"/>
</dbReference>
<dbReference type="InterPro" id="IPR036282">
    <property type="entry name" value="Glutathione-S-Trfase_C_sf"/>
</dbReference>
<dbReference type="SUPFAM" id="SSF47616">
    <property type="entry name" value="GST C-terminal domain-like"/>
    <property type="match status" value="1"/>
</dbReference>
<dbReference type="PANTHER" id="PTHR43986">
    <property type="entry name" value="ELONGATION FACTOR 1-GAMMA"/>
    <property type="match status" value="1"/>
</dbReference>
<sequence length="150" mass="15901">MVGTLYAQNNSFRTKQILVAAKFGGVEVKIAGPKAPVDQFPLGLLPAYHSDDVTLFGESAIALHLAGSTFQGIGKCSEVLQWISFGESKLVPTVLNYVLPSVSVAKVSADVLAAAKNEFNQTLAGLNDYLLTRTFLVGESLTLADVMVAL</sequence>
<dbReference type="AlphaFoldDB" id="A0A0B6YW79"/>
<name>A0A0B6YW79_9EUPU</name>
<dbReference type="InterPro" id="IPR050802">
    <property type="entry name" value="EF-GSTs"/>
</dbReference>
<gene>
    <name evidence="2" type="primary">ORF37315</name>
</gene>
<dbReference type="GO" id="GO:0006414">
    <property type="term" value="P:translational elongation"/>
    <property type="evidence" value="ECO:0007669"/>
    <property type="project" value="TreeGrafter"/>
</dbReference>
<protein>
    <recommendedName>
        <fullName evidence="1">GST C-terminal domain-containing protein</fullName>
    </recommendedName>
</protein>